<evidence type="ECO:0000256" key="2">
    <source>
        <dbReference type="ARBA" id="ARBA00022553"/>
    </source>
</evidence>
<dbReference type="GO" id="GO:0043041">
    <property type="term" value="P:amino acid activation for nonribosomal peptide biosynthetic process"/>
    <property type="evidence" value="ECO:0007669"/>
    <property type="project" value="TreeGrafter"/>
</dbReference>
<keyword evidence="2" id="KW-0597">Phosphoprotein</keyword>
<dbReference type="EMBL" id="JAAAHW010011080">
    <property type="protein sequence ID" value="KAF9921201.1"/>
    <property type="molecule type" value="Genomic_DNA"/>
</dbReference>
<gene>
    <name evidence="5" type="ORF">BGZ65_010558</name>
</gene>
<sequence>SDDEIVGSLEYSTALFDRQTVERYIGYLHTMLQAMAVNQEQKISNVDLLSPEERDLLLRSWNETQQDYPTHLCIHKLFEQQVERTPQATALVFMDQSMSYSELNNRANRLGHHLIGLGVQPDMRVAICVERSFAMIIGVLAILKAGGAYVPLDPAYASERLRDILTDAAPSIVVADEFGQNVLNARALSCGTIVDPNAALDADHELWRSGDNIVAFESLASNPQVPRLTSHHLAYVIYTSGSTGKPKGVMVEHQGVVNLVMTRPDVYGVSASSRVLQFFSFAFDGCALDIFTTLCFGGSLHLLPDGIRSDLTQLWDYLQTQSITQVLLPPAILQDCKNLQPLSMSTTLIVGGEALPLSLLRHLQALVPNGRIINDYGPTEATVSSIAWKCPQDFDGDVVPIGRPISNKEIYILDKQGRPVPLGAVGELYIGGIGIARGYLNRPELTTEAFVPDPFTGDKDVRMYKTGDLARCLPDGNIFLGRYDHQAKIRGFRIELGEIEACFVEDTMVDKVAVISMGEGSDKRLVAYVVAKPNDQLVNSLRTHLSS</sequence>
<proteinExistence type="inferred from homology"/>
<protein>
    <recommendedName>
        <fullName evidence="4">AMP-dependent synthetase/ligase domain-containing protein</fullName>
    </recommendedName>
</protein>
<comment type="similarity">
    <text evidence="3">Belongs to the NRP synthetase family.</text>
</comment>
<organism evidence="5 6">
    <name type="scientific">Modicella reniformis</name>
    <dbReference type="NCBI Taxonomy" id="1440133"/>
    <lineage>
        <taxon>Eukaryota</taxon>
        <taxon>Fungi</taxon>
        <taxon>Fungi incertae sedis</taxon>
        <taxon>Mucoromycota</taxon>
        <taxon>Mortierellomycotina</taxon>
        <taxon>Mortierellomycetes</taxon>
        <taxon>Mortierellales</taxon>
        <taxon>Mortierellaceae</taxon>
        <taxon>Modicella</taxon>
    </lineage>
</organism>
<dbReference type="GO" id="GO:0005737">
    <property type="term" value="C:cytoplasm"/>
    <property type="evidence" value="ECO:0007669"/>
    <property type="project" value="TreeGrafter"/>
</dbReference>
<evidence type="ECO:0000313" key="6">
    <source>
        <dbReference type="Proteomes" id="UP000749646"/>
    </source>
</evidence>
<dbReference type="InterPro" id="IPR000873">
    <property type="entry name" value="AMP-dep_synth/lig_dom"/>
</dbReference>
<dbReference type="CDD" id="cd05930">
    <property type="entry name" value="A_NRPS"/>
    <property type="match status" value="1"/>
</dbReference>
<feature type="non-terminal residue" evidence="5">
    <location>
        <position position="1"/>
    </location>
</feature>
<dbReference type="PANTHER" id="PTHR45527">
    <property type="entry name" value="NONRIBOSOMAL PEPTIDE SYNTHETASE"/>
    <property type="match status" value="1"/>
</dbReference>
<dbReference type="Pfam" id="PF00501">
    <property type="entry name" value="AMP-binding"/>
    <property type="match status" value="1"/>
</dbReference>
<evidence type="ECO:0000256" key="1">
    <source>
        <dbReference type="ARBA" id="ARBA00022450"/>
    </source>
</evidence>
<dbReference type="PRINTS" id="PR00154">
    <property type="entry name" value="AMPBINDING"/>
</dbReference>
<dbReference type="FunFam" id="3.40.50.12780:FF:000012">
    <property type="entry name" value="Non-ribosomal peptide synthetase"/>
    <property type="match status" value="1"/>
</dbReference>
<dbReference type="InterPro" id="IPR010071">
    <property type="entry name" value="AA_adenyl_dom"/>
</dbReference>
<dbReference type="InterPro" id="IPR020845">
    <property type="entry name" value="AMP-binding_CS"/>
</dbReference>
<evidence type="ECO:0000259" key="4">
    <source>
        <dbReference type="Pfam" id="PF00501"/>
    </source>
</evidence>
<dbReference type="NCBIfam" id="TIGR01733">
    <property type="entry name" value="AA-adenyl-dom"/>
    <property type="match status" value="1"/>
</dbReference>
<dbReference type="GO" id="GO:0031177">
    <property type="term" value="F:phosphopantetheine binding"/>
    <property type="evidence" value="ECO:0007669"/>
    <property type="project" value="TreeGrafter"/>
</dbReference>
<dbReference type="FunFam" id="2.30.38.10:FF:000001">
    <property type="entry name" value="Non-ribosomal peptide synthetase PvdI"/>
    <property type="match status" value="1"/>
</dbReference>
<dbReference type="FunFam" id="3.40.50.980:FF:000001">
    <property type="entry name" value="Non-ribosomal peptide synthetase"/>
    <property type="match status" value="1"/>
</dbReference>
<dbReference type="AlphaFoldDB" id="A0A9P6II09"/>
<feature type="non-terminal residue" evidence="5">
    <location>
        <position position="547"/>
    </location>
</feature>
<accession>A0A9P6II09</accession>
<dbReference type="SUPFAM" id="SSF56801">
    <property type="entry name" value="Acetyl-CoA synthetase-like"/>
    <property type="match status" value="1"/>
</dbReference>
<dbReference type="Gene3D" id="3.30.559.30">
    <property type="entry name" value="Nonribosomal peptide synthetase, condensation domain"/>
    <property type="match status" value="1"/>
</dbReference>
<evidence type="ECO:0000313" key="5">
    <source>
        <dbReference type="EMBL" id="KAF9921201.1"/>
    </source>
</evidence>
<name>A0A9P6II09_9FUNG</name>
<dbReference type="Gene3D" id="2.30.38.10">
    <property type="entry name" value="Luciferase, Domain 3"/>
    <property type="match status" value="1"/>
</dbReference>
<dbReference type="GO" id="GO:0044550">
    <property type="term" value="P:secondary metabolite biosynthetic process"/>
    <property type="evidence" value="ECO:0007669"/>
    <property type="project" value="TreeGrafter"/>
</dbReference>
<dbReference type="PANTHER" id="PTHR45527:SF1">
    <property type="entry name" value="FATTY ACID SYNTHASE"/>
    <property type="match status" value="1"/>
</dbReference>
<reference evidence="5" key="1">
    <citation type="journal article" date="2020" name="Fungal Divers.">
        <title>Resolving the Mortierellaceae phylogeny through synthesis of multi-gene phylogenetics and phylogenomics.</title>
        <authorList>
            <person name="Vandepol N."/>
            <person name="Liber J."/>
            <person name="Desiro A."/>
            <person name="Na H."/>
            <person name="Kennedy M."/>
            <person name="Barry K."/>
            <person name="Grigoriev I.V."/>
            <person name="Miller A.N."/>
            <person name="O'Donnell K."/>
            <person name="Stajich J.E."/>
            <person name="Bonito G."/>
        </authorList>
    </citation>
    <scope>NUCLEOTIDE SEQUENCE</scope>
    <source>
        <strain evidence="5">MES-2147</strain>
    </source>
</reference>
<feature type="domain" description="AMP-dependent synthetase/ligase" evidence="4">
    <location>
        <begin position="78"/>
        <end position="440"/>
    </location>
</feature>
<dbReference type="InterPro" id="IPR020459">
    <property type="entry name" value="AMP-binding"/>
</dbReference>
<dbReference type="PROSITE" id="PS00455">
    <property type="entry name" value="AMP_BINDING"/>
    <property type="match status" value="1"/>
</dbReference>
<evidence type="ECO:0000256" key="3">
    <source>
        <dbReference type="ARBA" id="ARBA00029454"/>
    </source>
</evidence>
<dbReference type="Gene3D" id="3.30.300.30">
    <property type="match status" value="1"/>
</dbReference>
<comment type="caution">
    <text evidence="5">The sequence shown here is derived from an EMBL/GenBank/DDBJ whole genome shotgun (WGS) entry which is preliminary data.</text>
</comment>
<keyword evidence="6" id="KW-1185">Reference proteome</keyword>
<dbReference type="Proteomes" id="UP000749646">
    <property type="component" value="Unassembled WGS sequence"/>
</dbReference>
<dbReference type="OrthoDB" id="329835at2759"/>
<dbReference type="Gene3D" id="3.40.50.980">
    <property type="match status" value="2"/>
</dbReference>
<keyword evidence="1" id="KW-0596">Phosphopantetheine</keyword>
<dbReference type="InterPro" id="IPR045851">
    <property type="entry name" value="AMP-bd_C_sf"/>
</dbReference>